<protein>
    <recommendedName>
        <fullName evidence="2">DRBM domain-containing protein</fullName>
    </recommendedName>
</protein>
<evidence type="ECO:0000256" key="1">
    <source>
        <dbReference type="PROSITE-ProRule" id="PRU00266"/>
    </source>
</evidence>
<dbReference type="GO" id="GO:0010468">
    <property type="term" value="P:regulation of gene expression"/>
    <property type="evidence" value="ECO:0007669"/>
    <property type="project" value="UniProtKB-ARBA"/>
</dbReference>
<proteinExistence type="predicted"/>
<keyword evidence="4" id="KW-1185">Reference proteome</keyword>
<dbReference type="AlphaFoldDB" id="A0A9P0NJP3"/>
<evidence type="ECO:0000259" key="2">
    <source>
        <dbReference type="PROSITE" id="PS50137"/>
    </source>
</evidence>
<accession>A0A9P0NJP3</accession>
<sequence>MESRKTSVRTDEIEAFDELQPEDDFLTSSKHHQTHQLRIWEGQNIHEDPKNAESYEIEKRKVIITVNNFVTKLYIESQRFKNYDNLTEEKYEEMDDLMDQVEIAHDLITRLRQLLTMEKTDSVMDHSINRTRFFKMDDDCKTQNEERENIRQKTLVEKRRKVKLFSETIDSIIERYNSVVETINAPNDYKFLDELKTNTIPLELKKHITKKKRDTKNKGHGNKEASSILWSPFDILNDRIVDSDVKPTYRIIGTDVVSYKTIYNYSCTLYGLYAEGKGSKKEKAKENAATEMIRQILNEQNAKTLSNHFKPFNEQEMNDLQTLFKTKQNYTEFLEETAKEDIPLPLVIKSKIRHT</sequence>
<dbReference type="Proteomes" id="UP001154329">
    <property type="component" value="Chromosome 2"/>
</dbReference>
<keyword evidence="1" id="KW-0694">RNA-binding</keyword>
<dbReference type="PROSITE" id="PS50137">
    <property type="entry name" value="DS_RBD"/>
    <property type="match status" value="1"/>
</dbReference>
<reference evidence="3" key="2">
    <citation type="submission" date="2022-10" db="EMBL/GenBank/DDBJ databases">
        <authorList>
            <consortium name="ENA_rothamsted_submissions"/>
            <consortium name="culmorum"/>
            <person name="King R."/>
        </authorList>
    </citation>
    <scope>NUCLEOTIDE SEQUENCE</scope>
</reference>
<gene>
    <name evidence="3" type="ORF">APHIGO_LOCUS5674</name>
</gene>
<dbReference type="GO" id="GO:0003723">
    <property type="term" value="F:RNA binding"/>
    <property type="evidence" value="ECO:0007669"/>
    <property type="project" value="UniProtKB-UniRule"/>
</dbReference>
<organism evidence="3 4">
    <name type="scientific">Aphis gossypii</name>
    <name type="common">Cotton aphid</name>
    <dbReference type="NCBI Taxonomy" id="80765"/>
    <lineage>
        <taxon>Eukaryota</taxon>
        <taxon>Metazoa</taxon>
        <taxon>Ecdysozoa</taxon>
        <taxon>Arthropoda</taxon>
        <taxon>Hexapoda</taxon>
        <taxon>Insecta</taxon>
        <taxon>Pterygota</taxon>
        <taxon>Neoptera</taxon>
        <taxon>Paraneoptera</taxon>
        <taxon>Hemiptera</taxon>
        <taxon>Sternorrhyncha</taxon>
        <taxon>Aphidomorpha</taxon>
        <taxon>Aphidoidea</taxon>
        <taxon>Aphididae</taxon>
        <taxon>Aphidini</taxon>
        <taxon>Aphis</taxon>
        <taxon>Aphis</taxon>
    </lineage>
</organism>
<evidence type="ECO:0000313" key="3">
    <source>
        <dbReference type="EMBL" id="CAH1724361.1"/>
    </source>
</evidence>
<evidence type="ECO:0000313" key="4">
    <source>
        <dbReference type="Proteomes" id="UP001154329"/>
    </source>
</evidence>
<name>A0A9P0NJP3_APHGO</name>
<dbReference type="InterPro" id="IPR014720">
    <property type="entry name" value="dsRBD_dom"/>
</dbReference>
<reference evidence="3" key="1">
    <citation type="submission" date="2022-02" db="EMBL/GenBank/DDBJ databases">
        <authorList>
            <person name="King R."/>
        </authorList>
    </citation>
    <scope>NUCLEOTIDE SEQUENCE</scope>
</reference>
<dbReference type="EMBL" id="OU899035">
    <property type="protein sequence ID" value="CAH1724361.1"/>
    <property type="molecule type" value="Genomic_DNA"/>
</dbReference>
<feature type="domain" description="DRBM" evidence="2">
    <location>
        <begin position="231"/>
        <end position="298"/>
    </location>
</feature>
<dbReference type="SUPFAM" id="SSF54768">
    <property type="entry name" value="dsRNA-binding domain-like"/>
    <property type="match status" value="1"/>
</dbReference>
<dbReference type="Gene3D" id="3.30.160.20">
    <property type="match status" value="1"/>
</dbReference>
<dbReference type="Pfam" id="PF00035">
    <property type="entry name" value="dsrm"/>
    <property type="match status" value="1"/>
</dbReference>